<feature type="transmembrane region" description="Helical" evidence="6">
    <location>
        <begin position="1055"/>
        <end position="1077"/>
    </location>
</feature>
<keyword evidence="4 6" id="KW-1133">Transmembrane helix</keyword>
<keyword evidence="3 6" id="KW-0812">Transmembrane</keyword>
<feature type="transmembrane region" description="Helical" evidence="6">
    <location>
        <begin position="519"/>
        <end position="543"/>
    </location>
</feature>
<keyword evidence="5 6" id="KW-0472">Membrane</keyword>
<evidence type="ECO:0000259" key="7">
    <source>
        <dbReference type="Pfam" id="PF02687"/>
    </source>
</evidence>
<organism evidence="8 9">
    <name type="scientific">Promicromonospora umidemergens</name>
    <dbReference type="NCBI Taxonomy" id="629679"/>
    <lineage>
        <taxon>Bacteria</taxon>
        <taxon>Bacillati</taxon>
        <taxon>Actinomycetota</taxon>
        <taxon>Actinomycetes</taxon>
        <taxon>Micrococcales</taxon>
        <taxon>Promicromonosporaceae</taxon>
        <taxon>Promicromonospora</taxon>
    </lineage>
</organism>
<dbReference type="InterPro" id="IPR003838">
    <property type="entry name" value="ABC3_permease_C"/>
</dbReference>
<evidence type="ECO:0000256" key="4">
    <source>
        <dbReference type="ARBA" id="ARBA00022989"/>
    </source>
</evidence>
<evidence type="ECO:0000256" key="5">
    <source>
        <dbReference type="ARBA" id="ARBA00023136"/>
    </source>
</evidence>
<sequence length="1089" mass="108012">MSRATLLARRSTAHRGLLALVWLLVAVLTGALGVTVGWTQAAATAEARDGFADAEPSARAVQLATRLADEGEADAQDTHVQQVLADLLGSVPHHVAYDVRTEPQYTRGSAGEDLGRWPVALLPAPSRAEVLAGEGAAGVTVVEGAWPTDASDAAVQADAAEAAGLTVGDTIRLGVDPDAPTTTGTPLVIAATWRVTDPDAAVWLGDPAALTGADGAHPGPVVVSQEVVTGLDTDPFARWTVVPDRTALTPAHLPALAALTAEVERGLGEDDSVAPRGLTVTGTLSTTAADLEAALRAADAVALVPLCLLALVGLVALVQVARLLAATREAEVALLVSRGAAPGTVAAAALVEGVLLALTAAAAGGGAAWAALRLVTRADAGAAVPAATPLAVALAVAVVAAATLMLVAALQAQAAARRQVTDRSGRVRQVAALGTVVLTVAAAAVSVTQLLRYGSPLLATPDGPRIDPTAAAAPALALAALAVAAMVVLGPATRLWAGLAGRSRGVVGPLAARQVARRLVVYVVPVVLLVLAGGAATLAGGYAGTAERLRADVDVLANGADVRVTAPESGRLDPTPYLEGGAETGGPGPDAVAAAPVLSATAYSDGLPVTMLALPAAAAPAVMRAPAEVLDVGRLADDLASDAFATAPALPDGARDVGLTMSGSIRPTTDMPLPAGAPGHRLDVSVVLATPDGTLATVDLGQLSEGDGTGDTLGADLTTHELSGAVPPPPEGQTWRVAALDVGTLPGWSTAQASLSVVGLTADGAPVDGAEWTLSETMDGADGLELGTETLPGQVELTMQLANDATAASRLRLLTTPDAGPVPLLASASLFSALGIATADTFELTLGGTRLPVVAVASSGTVPGALEPYAALLDRGALATVLVREVSDPVLTSEVWLAAGPPGASAPADAVTRLASATTAVAEATGESSRERPTVTTPGYGSTDTAAPVRVSFWLAAAGTTVLALAGVLAVAVATLRERRGEVIVLRAVGLGPVAQARARSTELIAVGSVALAVGAVAGWAVARFTAGGLAGATLTGIDAAPPAQFVVETAGTGLVLAVAVAGLVLVAIGVGGRVAAQARDTTYREEVR</sequence>
<evidence type="ECO:0000256" key="2">
    <source>
        <dbReference type="ARBA" id="ARBA00022475"/>
    </source>
</evidence>
<accession>A0ABP8Y904</accession>
<dbReference type="Pfam" id="PF02687">
    <property type="entry name" value="FtsX"/>
    <property type="match status" value="1"/>
</dbReference>
<evidence type="ECO:0000256" key="1">
    <source>
        <dbReference type="ARBA" id="ARBA00004651"/>
    </source>
</evidence>
<evidence type="ECO:0000313" key="9">
    <source>
        <dbReference type="Proteomes" id="UP001500843"/>
    </source>
</evidence>
<feature type="transmembrane region" description="Helical" evidence="6">
    <location>
        <begin position="1004"/>
        <end position="1023"/>
    </location>
</feature>
<feature type="domain" description="ABC3 transporter permease C-terminal" evidence="7">
    <location>
        <begin position="307"/>
        <end position="418"/>
    </location>
</feature>
<protein>
    <recommendedName>
        <fullName evidence="7">ABC3 transporter permease C-terminal domain-containing protein</fullName>
    </recommendedName>
</protein>
<keyword evidence="2" id="KW-1003">Cell membrane</keyword>
<keyword evidence="9" id="KW-1185">Reference proteome</keyword>
<proteinExistence type="predicted"/>
<dbReference type="RefSeq" id="WP_253872837.1">
    <property type="nucleotide sequence ID" value="NZ_BAABHM010000036.1"/>
</dbReference>
<feature type="transmembrane region" description="Helical" evidence="6">
    <location>
        <begin position="953"/>
        <end position="976"/>
    </location>
</feature>
<feature type="transmembrane region" description="Helical" evidence="6">
    <location>
        <begin position="345"/>
        <end position="370"/>
    </location>
</feature>
<evidence type="ECO:0000313" key="8">
    <source>
        <dbReference type="EMBL" id="GAA4723753.1"/>
    </source>
</evidence>
<feature type="transmembrane region" description="Helical" evidence="6">
    <location>
        <begin position="471"/>
        <end position="499"/>
    </location>
</feature>
<evidence type="ECO:0000256" key="6">
    <source>
        <dbReference type="SAM" id="Phobius"/>
    </source>
</evidence>
<gene>
    <name evidence="8" type="ORF">GCM10023198_55850</name>
</gene>
<dbReference type="EMBL" id="BAABHM010000036">
    <property type="protein sequence ID" value="GAA4723753.1"/>
    <property type="molecule type" value="Genomic_DNA"/>
</dbReference>
<feature type="transmembrane region" description="Helical" evidence="6">
    <location>
        <begin position="430"/>
        <end position="451"/>
    </location>
</feature>
<evidence type="ECO:0000256" key="3">
    <source>
        <dbReference type="ARBA" id="ARBA00022692"/>
    </source>
</evidence>
<name>A0ABP8Y904_9MICO</name>
<comment type="subcellular location">
    <subcellularLocation>
        <location evidence="1">Cell membrane</location>
        <topology evidence="1">Multi-pass membrane protein</topology>
    </subcellularLocation>
</comment>
<feature type="transmembrane region" description="Helical" evidence="6">
    <location>
        <begin position="300"/>
        <end position="324"/>
    </location>
</feature>
<dbReference type="Proteomes" id="UP001500843">
    <property type="component" value="Unassembled WGS sequence"/>
</dbReference>
<comment type="caution">
    <text evidence="8">The sequence shown here is derived from an EMBL/GenBank/DDBJ whole genome shotgun (WGS) entry which is preliminary data.</text>
</comment>
<feature type="transmembrane region" description="Helical" evidence="6">
    <location>
        <begin position="390"/>
        <end position="410"/>
    </location>
</feature>
<reference evidence="9" key="1">
    <citation type="journal article" date="2019" name="Int. J. Syst. Evol. Microbiol.">
        <title>The Global Catalogue of Microorganisms (GCM) 10K type strain sequencing project: providing services to taxonomists for standard genome sequencing and annotation.</title>
        <authorList>
            <consortium name="The Broad Institute Genomics Platform"/>
            <consortium name="The Broad Institute Genome Sequencing Center for Infectious Disease"/>
            <person name="Wu L."/>
            <person name="Ma J."/>
        </authorList>
    </citation>
    <scope>NUCLEOTIDE SEQUENCE [LARGE SCALE GENOMIC DNA]</scope>
    <source>
        <strain evidence="9">JCM 17975</strain>
    </source>
</reference>